<gene>
    <name evidence="6" type="ORF">SAMN04488105_10186</name>
</gene>
<evidence type="ECO:0000256" key="2">
    <source>
        <dbReference type="ARBA" id="ARBA00022452"/>
    </source>
</evidence>
<dbReference type="RefSeq" id="WP_008884942.1">
    <property type="nucleotide sequence ID" value="NZ_FNAV01000001.1"/>
</dbReference>
<feature type="chain" id="PRO_5011455078" evidence="4">
    <location>
        <begin position="24"/>
        <end position="600"/>
    </location>
</feature>
<dbReference type="STRING" id="282683.SAMN04488105_10186"/>
<keyword evidence="7" id="KW-1185">Reference proteome</keyword>
<dbReference type="PANTHER" id="PTHR12815:SF42">
    <property type="entry name" value="BACTERIAL SURFACE ANTIGEN (D15) DOMAIN-CONTAINING PROTEIN"/>
    <property type="match status" value="1"/>
</dbReference>
<dbReference type="InterPro" id="IPR039910">
    <property type="entry name" value="D15-like"/>
</dbReference>
<keyword evidence="4" id="KW-0732">Signal</keyword>
<comment type="subcellular location">
    <subcellularLocation>
        <location evidence="1">Membrane</location>
    </subcellularLocation>
</comment>
<organism evidence="6 7">
    <name type="scientific">Salipiger thiooxidans</name>
    <dbReference type="NCBI Taxonomy" id="282683"/>
    <lineage>
        <taxon>Bacteria</taxon>
        <taxon>Pseudomonadati</taxon>
        <taxon>Pseudomonadota</taxon>
        <taxon>Alphaproteobacteria</taxon>
        <taxon>Rhodobacterales</taxon>
        <taxon>Roseobacteraceae</taxon>
        <taxon>Salipiger</taxon>
    </lineage>
</organism>
<name>A0A1G7AG02_9RHOB</name>
<keyword evidence="3" id="KW-0472">Membrane</keyword>
<evidence type="ECO:0000256" key="4">
    <source>
        <dbReference type="SAM" id="SignalP"/>
    </source>
</evidence>
<dbReference type="AlphaFoldDB" id="A0A1G7AG02"/>
<reference evidence="7" key="1">
    <citation type="submission" date="2016-10" db="EMBL/GenBank/DDBJ databases">
        <authorList>
            <person name="Varghese N."/>
            <person name="Submissions S."/>
        </authorList>
    </citation>
    <scope>NUCLEOTIDE SEQUENCE [LARGE SCALE GENOMIC DNA]</scope>
    <source>
        <strain evidence="7">DSM 10146</strain>
    </source>
</reference>
<evidence type="ECO:0000313" key="6">
    <source>
        <dbReference type="EMBL" id="SDE12965.1"/>
    </source>
</evidence>
<feature type="signal peptide" evidence="4">
    <location>
        <begin position="1"/>
        <end position="23"/>
    </location>
</feature>
<keyword evidence="2" id="KW-0812">Transmembrane</keyword>
<keyword evidence="2" id="KW-1134">Transmembrane beta strand</keyword>
<protein>
    <submittedName>
        <fullName evidence="6">Autotransporter secretion outer membrane protein TamA</fullName>
    </submittedName>
</protein>
<dbReference type="GO" id="GO:0019867">
    <property type="term" value="C:outer membrane"/>
    <property type="evidence" value="ECO:0007669"/>
    <property type="project" value="InterPro"/>
</dbReference>
<feature type="domain" description="Bacterial surface antigen (D15)" evidence="5">
    <location>
        <begin position="300"/>
        <end position="600"/>
    </location>
</feature>
<proteinExistence type="predicted"/>
<dbReference type="PANTHER" id="PTHR12815">
    <property type="entry name" value="SORTING AND ASSEMBLY MACHINERY SAMM50 PROTEIN FAMILY MEMBER"/>
    <property type="match status" value="1"/>
</dbReference>
<dbReference type="InterPro" id="IPR000184">
    <property type="entry name" value="Bac_surfAg_D15"/>
</dbReference>
<sequence>MTLRRTSVALGIALSLSAIPAAAIETVNFSTPGMDEDLRAQIKSNSALAAAEDEGRVSGQDVLAAALSDYGVLLETLYANGYYGGTISITLDGREAADIPLLQTPDAVNRVVVDVRSGPKYKFRTTRLEPLAPETELPEGFAPGNTARASIVGEAADAGIDGWRQLGRAKAELTYQQVTANHPDRRLDVDMRITPGPELRFGKLRTLNDSAVRSAAQRRIAGLPTGERFDPDELDEVARRLTDTGAFSSVTLREEEVPNADGTLDIELRVADAKPRRFGFGAEISSQDGLTLTTYWLHRNLLGGAEHFRVDAEVSDISSETSEMDASLTARLEVPAAIAELGPDTNAFFQAALSSANEPTYNSDSIGLTAGFTRRFTDKLTGEIGVGLLYSQTEDDLGDREFLLFTLPTSLTWDKRDDDLNAKSGFYTNTEFTPFIDLDGNSSGARLYTDLRGYYGFGESKNTVLAGRLQLGSVIGPELEDTQPEFLFYSGGAGSVRGQPYQSLTVDLGDGDETGGRSFLGLSGEIRQDFGANWGVVAFADAGFISADSAPGGDGEWHSGAGLGVRYNTPIGPLRVDVAAPTSGDTGEGVQLYIGIGQAF</sequence>
<dbReference type="Gene3D" id="2.40.160.50">
    <property type="entry name" value="membrane protein fhac: a member of the omp85/tpsb transporter family"/>
    <property type="match status" value="1"/>
</dbReference>
<evidence type="ECO:0000256" key="1">
    <source>
        <dbReference type="ARBA" id="ARBA00004370"/>
    </source>
</evidence>
<accession>A0A1G7AG02</accession>
<evidence type="ECO:0000313" key="7">
    <source>
        <dbReference type="Proteomes" id="UP000198994"/>
    </source>
</evidence>
<dbReference type="OrthoDB" id="9769707at2"/>
<dbReference type="EMBL" id="FNAV01000001">
    <property type="protein sequence ID" value="SDE12965.1"/>
    <property type="molecule type" value="Genomic_DNA"/>
</dbReference>
<evidence type="ECO:0000256" key="3">
    <source>
        <dbReference type="ARBA" id="ARBA00023136"/>
    </source>
</evidence>
<evidence type="ECO:0000259" key="5">
    <source>
        <dbReference type="Pfam" id="PF01103"/>
    </source>
</evidence>
<dbReference type="Gene3D" id="3.10.20.310">
    <property type="entry name" value="membrane protein fhac"/>
    <property type="match status" value="1"/>
</dbReference>
<dbReference type="Pfam" id="PF01103">
    <property type="entry name" value="Omp85"/>
    <property type="match status" value="1"/>
</dbReference>
<dbReference type="Proteomes" id="UP000198994">
    <property type="component" value="Unassembled WGS sequence"/>
</dbReference>